<keyword evidence="4" id="KW-1185">Reference proteome</keyword>
<dbReference type="PROSITE" id="PS50097">
    <property type="entry name" value="BTB"/>
    <property type="match status" value="1"/>
</dbReference>
<feature type="region of interest" description="Disordered" evidence="1">
    <location>
        <begin position="321"/>
        <end position="345"/>
    </location>
</feature>
<dbReference type="SUPFAM" id="SSF54695">
    <property type="entry name" value="POZ domain"/>
    <property type="match status" value="1"/>
</dbReference>
<dbReference type="Proteomes" id="UP001222325">
    <property type="component" value="Unassembled WGS sequence"/>
</dbReference>
<dbReference type="CDD" id="cd18186">
    <property type="entry name" value="BTB_POZ_ZBTB_KLHL-like"/>
    <property type="match status" value="1"/>
</dbReference>
<sequence length="345" mass="38986">MQDPESSEATQSQVIRVEDLWFPKDTTIAIRAGNKIFLVSGAVLAARSAVFRDMLALPQPTSTGDSEQIDGSPVVRLHDAAEDVEVFLRAIFDSSYFMPAPAPIELAVVLSILRLSHKYDIQYLHRRALTHLAEDGWYRKTCQWDDESGNHLLEDASSLNASPGLAFSILDAVKEVEALWLMPLAYYCASTFTPQECSPFLHGSTEQFARNAVAIHPYLVRATININQFLTLHDRCATTKRCTSVRQKHLDSLFSRVDLEDDQDPLAEWERGKLEDLKVQGMCDPCYRLAKKRRNKAATEFLDKLPSLYGLPPWEELRAMKQTAMGEEEEAEEDEESDEDIGMWS</sequence>
<comment type="caution">
    <text evidence="3">The sequence shown here is derived from an EMBL/GenBank/DDBJ whole genome shotgun (WGS) entry which is preliminary data.</text>
</comment>
<feature type="compositionally biased region" description="Acidic residues" evidence="1">
    <location>
        <begin position="326"/>
        <end position="345"/>
    </location>
</feature>
<dbReference type="EMBL" id="JARJCN010000066">
    <property type="protein sequence ID" value="KAJ7078448.1"/>
    <property type="molecule type" value="Genomic_DNA"/>
</dbReference>
<accession>A0AAD6XJ82</accession>
<dbReference type="InterPro" id="IPR011333">
    <property type="entry name" value="SKP1/BTB/POZ_sf"/>
</dbReference>
<organism evidence="3 4">
    <name type="scientific">Mycena belliarum</name>
    <dbReference type="NCBI Taxonomy" id="1033014"/>
    <lineage>
        <taxon>Eukaryota</taxon>
        <taxon>Fungi</taxon>
        <taxon>Dikarya</taxon>
        <taxon>Basidiomycota</taxon>
        <taxon>Agaricomycotina</taxon>
        <taxon>Agaricomycetes</taxon>
        <taxon>Agaricomycetidae</taxon>
        <taxon>Agaricales</taxon>
        <taxon>Marasmiineae</taxon>
        <taxon>Mycenaceae</taxon>
        <taxon>Mycena</taxon>
    </lineage>
</organism>
<reference evidence="3" key="1">
    <citation type="submission" date="2023-03" db="EMBL/GenBank/DDBJ databases">
        <title>Massive genome expansion in bonnet fungi (Mycena s.s.) driven by repeated elements and novel gene families across ecological guilds.</title>
        <authorList>
            <consortium name="Lawrence Berkeley National Laboratory"/>
            <person name="Harder C.B."/>
            <person name="Miyauchi S."/>
            <person name="Viragh M."/>
            <person name="Kuo A."/>
            <person name="Thoen E."/>
            <person name="Andreopoulos B."/>
            <person name="Lu D."/>
            <person name="Skrede I."/>
            <person name="Drula E."/>
            <person name="Henrissat B."/>
            <person name="Morin E."/>
            <person name="Kohler A."/>
            <person name="Barry K."/>
            <person name="LaButti K."/>
            <person name="Morin E."/>
            <person name="Salamov A."/>
            <person name="Lipzen A."/>
            <person name="Mereny Z."/>
            <person name="Hegedus B."/>
            <person name="Baldrian P."/>
            <person name="Stursova M."/>
            <person name="Weitz H."/>
            <person name="Taylor A."/>
            <person name="Grigoriev I.V."/>
            <person name="Nagy L.G."/>
            <person name="Martin F."/>
            <person name="Kauserud H."/>
        </authorList>
    </citation>
    <scope>NUCLEOTIDE SEQUENCE</scope>
    <source>
        <strain evidence="3">CBHHK173m</strain>
    </source>
</reference>
<evidence type="ECO:0000313" key="4">
    <source>
        <dbReference type="Proteomes" id="UP001222325"/>
    </source>
</evidence>
<dbReference type="AlphaFoldDB" id="A0AAD6XJ82"/>
<evidence type="ECO:0000259" key="2">
    <source>
        <dbReference type="PROSITE" id="PS50097"/>
    </source>
</evidence>
<feature type="domain" description="BTB" evidence="2">
    <location>
        <begin position="24"/>
        <end position="100"/>
    </location>
</feature>
<name>A0AAD6XJ82_9AGAR</name>
<gene>
    <name evidence="3" type="ORF">B0H15DRAFT_860500</name>
</gene>
<dbReference type="Gene3D" id="3.30.710.10">
    <property type="entry name" value="Potassium Channel Kv1.1, Chain A"/>
    <property type="match status" value="1"/>
</dbReference>
<evidence type="ECO:0000313" key="3">
    <source>
        <dbReference type="EMBL" id="KAJ7078448.1"/>
    </source>
</evidence>
<dbReference type="InterPro" id="IPR000210">
    <property type="entry name" value="BTB/POZ_dom"/>
</dbReference>
<protein>
    <recommendedName>
        <fullName evidence="2">BTB domain-containing protein</fullName>
    </recommendedName>
</protein>
<dbReference type="Pfam" id="PF00651">
    <property type="entry name" value="BTB"/>
    <property type="match status" value="1"/>
</dbReference>
<evidence type="ECO:0000256" key="1">
    <source>
        <dbReference type="SAM" id="MobiDB-lite"/>
    </source>
</evidence>
<proteinExistence type="predicted"/>